<accession>A0AAX4JT81</accession>
<dbReference type="CDD" id="cd00200">
    <property type="entry name" value="WD40"/>
    <property type="match status" value="1"/>
</dbReference>
<dbReference type="EMBL" id="CP144100">
    <property type="protein sequence ID" value="WWC87969.1"/>
    <property type="molecule type" value="Genomic_DNA"/>
</dbReference>
<feature type="repeat" description="WD" evidence="5">
    <location>
        <begin position="655"/>
        <end position="696"/>
    </location>
</feature>
<dbReference type="PROSITE" id="PS50082">
    <property type="entry name" value="WD_REPEATS_2"/>
    <property type="match status" value="8"/>
</dbReference>
<dbReference type="GO" id="GO:0034511">
    <property type="term" value="F:U3 snoRNA binding"/>
    <property type="evidence" value="ECO:0007669"/>
    <property type="project" value="TreeGrafter"/>
</dbReference>
<dbReference type="GO" id="GO:0000480">
    <property type="term" value="P:endonucleolytic cleavage in 5'-ETS of tricistronic rRNA transcript (SSU-rRNA, 5.8S rRNA, LSU-rRNA)"/>
    <property type="evidence" value="ECO:0007669"/>
    <property type="project" value="TreeGrafter"/>
</dbReference>
<dbReference type="InterPro" id="IPR001680">
    <property type="entry name" value="WD40_rpt"/>
</dbReference>
<gene>
    <name evidence="8" type="ORF">L201_002871</name>
</gene>
<dbReference type="InterPro" id="IPR036322">
    <property type="entry name" value="WD40_repeat_dom_sf"/>
</dbReference>
<dbReference type="RefSeq" id="XP_066074732.1">
    <property type="nucleotide sequence ID" value="XM_066218635.1"/>
</dbReference>
<dbReference type="SUPFAM" id="SSF50998">
    <property type="entry name" value="Quinoprotein alcohol dehydrogenase-like"/>
    <property type="match status" value="1"/>
</dbReference>
<comment type="subcellular location">
    <subcellularLocation>
        <location evidence="1">Nucleus</location>
        <location evidence="1">Nucleolus</location>
    </subcellularLocation>
</comment>
<dbReference type="GeneID" id="91093542"/>
<dbReference type="PANTHER" id="PTHR19854:SF15">
    <property type="entry name" value="TRANSDUCIN BETA-LIKE PROTEIN 3"/>
    <property type="match status" value="1"/>
</dbReference>
<dbReference type="PROSITE" id="PS00678">
    <property type="entry name" value="WD_REPEATS_1"/>
    <property type="match status" value="4"/>
</dbReference>
<dbReference type="Pfam" id="PF08625">
    <property type="entry name" value="Utp13"/>
    <property type="match status" value="1"/>
</dbReference>
<keyword evidence="2 5" id="KW-0853">WD repeat</keyword>
<feature type="repeat" description="WD" evidence="5">
    <location>
        <begin position="697"/>
        <end position="729"/>
    </location>
</feature>
<feature type="compositionally biased region" description="Acidic residues" evidence="6">
    <location>
        <begin position="867"/>
        <end position="882"/>
    </location>
</feature>
<evidence type="ECO:0000256" key="6">
    <source>
        <dbReference type="SAM" id="MobiDB-lite"/>
    </source>
</evidence>
<dbReference type="PRINTS" id="PR00320">
    <property type="entry name" value="GPROTEINBRPT"/>
</dbReference>
<dbReference type="PROSITE" id="PS50294">
    <property type="entry name" value="WD_REPEATS_REGION"/>
    <property type="match status" value="8"/>
</dbReference>
<evidence type="ECO:0000256" key="4">
    <source>
        <dbReference type="ARBA" id="ARBA00023242"/>
    </source>
</evidence>
<keyword evidence="4" id="KW-0539">Nucleus</keyword>
<dbReference type="GO" id="GO:0000472">
    <property type="term" value="P:endonucleolytic cleavage to generate mature 5'-end of SSU-rRNA from (SSU-rRNA, 5.8S rRNA, LSU-rRNA)"/>
    <property type="evidence" value="ECO:0007669"/>
    <property type="project" value="TreeGrafter"/>
</dbReference>
<feature type="domain" description="U3 small nucleolar RNA-associated protein 13 C-terminal" evidence="7">
    <location>
        <begin position="750"/>
        <end position="937"/>
    </location>
</feature>
<feature type="region of interest" description="Disordered" evidence="6">
    <location>
        <begin position="861"/>
        <end position="885"/>
    </location>
</feature>
<dbReference type="PANTHER" id="PTHR19854">
    <property type="entry name" value="TRANSDUCIN BETA-LIKE 3"/>
    <property type="match status" value="1"/>
</dbReference>
<feature type="repeat" description="WD" evidence="5">
    <location>
        <begin position="449"/>
        <end position="480"/>
    </location>
</feature>
<sequence>MNGQPSRKALKTSFRASPRSIRPIYTGGPVLLTKDGQWLITTMGEEVLVTEVQTGLAIAKVRGDSTPITSLALSYHTEPPTLITSHSSLTIRYYPLPSSAPITTTPKPPLLTYTRASSKAHSAPILVSIVSPDSTLLATGSSDGVVKVWDLEGGYVTHLFRGHGGPVSALHFNFPTTNEEGGKRKMELITGSTDSRVRIFDLRDASARVVGGGNAVKPKAVLEGHVSVIRGIDTTQDGKYAITGGRDKVVLVWDLLSGESISQLSVISKKAGKSKASTAMATPKIIQTIIAQEQIESLGLLPTEENVAGSSKGRLLCYTGGDTGSVKIWDVLKGKEVVIMKGVEGVDEAEVDEDEQRGVLDVIYDSTSSSLVSVHADQNIIFHSLTSSQAIRQIVGFNDEIVDSIFLNNPNSASSSSSSSTSQHTHLALATNSNLIRLYSTSTFDVRLLSGHKDMVLCLDKSSDYQWLVSGSKDHTARIWAPTLDGKSWKCIAICEGHAESIGAVALSRKSVSASFLFTASQDRTIKMWDLTCLPSNEKEIDELKEPLKPRSMITLKVHEKDINSLDLSPNDKFLVSGSQDKLVKVFHVDFDPSANSGSGSGASGSIKLAGTCKGHRRGVWSVKFSKTDRVVASAANDKTVRLWSLDDFSCLKTFEGHTNAVLRVDFLSNGMQLITSARDGLVKLWNIKDEACVKTLDNHEDQVWALAISSDEKTIVSAGSDSVATFWEDSTEVEQAEKNEALVKAVQSEQDFTNCVVLKDYKRAILLALSMSQPGRLLNLFRTVINSSESTEDSIIGSKEVDQVIKELSGLDLVRLLKFIRDWNSNAKTSPIAQIILNAIFKLKSQSDIVAAFDSTGKLPNSLNNNEDEDEDLDGEKEEEEETKKKVTLTKDQKLALPINIKEFLDGLIPYSERHFQRIDRLVQDSYMLDYILGEMDGGLFGGEIMDIDETYT</sequence>
<evidence type="ECO:0000313" key="8">
    <source>
        <dbReference type="EMBL" id="WWC87969.1"/>
    </source>
</evidence>
<evidence type="ECO:0000259" key="7">
    <source>
        <dbReference type="Pfam" id="PF08625"/>
    </source>
</evidence>
<organism evidence="8 9">
    <name type="scientific">Kwoniella dendrophila CBS 6074</name>
    <dbReference type="NCBI Taxonomy" id="1295534"/>
    <lineage>
        <taxon>Eukaryota</taxon>
        <taxon>Fungi</taxon>
        <taxon>Dikarya</taxon>
        <taxon>Basidiomycota</taxon>
        <taxon>Agaricomycotina</taxon>
        <taxon>Tremellomycetes</taxon>
        <taxon>Tremellales</taxon>
        <taxon>Cryptococcaceae</taxon>
        <taxon>Kwoniella</taxon>
    </lineage>
</organism>
<reference evidence="8 9" key="1">
    <citation type="submission" date="2024-01" db="EMBL/GenBank/DDBJ databases">
        <title>Comparative genomics of Cryptococcus and Kwoniella reveals pathogenesis evolution and contrasting modes of karyotype evolution via chromosome fusion or intercentromeric recombination.</title>
        <authorList>
            <person name="Coelho M.A."/>
            <person name="David-Palma M."/>
            <person name="Shea T."/>
            <person name="Bowers K."/>
            <person name="McGinley-Smith S."/>
            <person name="Mohammad A.W."/>
            <person name="Gnirke A."/>
            <person name="Yurkov A.M."/>
            <person name="Nowrousian M."/>
            <person name="Sun S."/>
            <person name="Cuomo C.A."/>
            <person name="Heitman J."/>
        </authorList>
    </citation>
    <scope>NUCLEOTIDE SEQUENCE [LARGE SCALE GENOMIC DNA]</scope>
    <source>
        <strain evidence="8 9">CBS 6074</strain>
    </source>
</reference>
<dbReference type="SUPFAM" id="SSF50978">
    <property type="entry name" value="WD40 repeat-like"/>
    <property type="match status" value="1"/>
</dbReference>
<dbReference type="Proteomes" id="UP001355207">
    <property type="component" value="Chromosome 3"/>
</dbReference>
<dbReference type="GO" id="GO:0032040">
    <property type="term" value="C:small-subunit processome"/>
    <property type="evidence" value="ECO:0007669"/>
    <property type="project" value="InterPro"/>
</dbReference>
<dbReference type="InterPro" id="IPR019775">
    <property type="entry name" value="WD40_repeat_CS"/>
</dbReference>
<feature type="repeat" description="WD" evidence="5">
    <location>
        <begin position="222"/>
        <end position="263"/>
    </location>
</feature>
<evidence type="ECO:0000256" key="1">
    <source>
        <dbReference type="ARBA" id="ARBA00004604"/>
    </source>
</evidence>
<dbReference type="GO" id="GO:0030686">
    <property type="term" value="C:90S preribosome"/>
    <property type="evidence" value="ECO:0007669"/>
    <property type="project" value="TreeGrafter"/>
</dbReference>
<proteinExistence type="predicted"/>
<dbReference type="InterPro" id="IPR015943">
    <property type="entry name" value="WD40/YVTN_repeat-like_dom_sf"/>
</dbReference>
<dbReference type="InterPro" id="IPR013934">
    <property type="entry name" value="Utp13_C"/>
</dbReference>
<evidence type="ECO:0000313" key="9">
    <source>
        <dbReference type="Proteomes" id="UP001355207"/>
    </source>
</evidence>
<feature type="repeat" description="WD" evidence="5">
    <location>
        <begin position="495"/>
        <end position="531"/>
    </location>
</feature>
<dbReference type="SMART" id="SM00320">
    <property type="entry name" value="WD40"/>
    <property type="match status" value="13"/>
</dbReference>
<feature type="repeat" description="WD" evidence="5">
    <location>
        <begin position="118"/>
        <end position="159"/>
    </location>
</feature>
<feature type="repeat" description="WD" evidence="5">
    <location>
        <begin position="556"/>
        <end position="597"/>
    </location>
</feature>
<evidence type="ECO:0000256" key="2">
    <source>
        <dbReference type="ARBA" id="ARBA00022574"/>
    </source>
</evidence>
<dbReference type="InterPro" id="IPR011047">
    <property type="entry name" value="Quinoprotein_ADH-like_sf"/>
</dbReference>
<protein>
    <recommendedName>
        <fullName evidence="7">U3 small nucleolar RNA-associated protein 13 C-terminal domain-containing protein</fullName>
    </recommendedName>
</protein>
<keyword evidence="9" id="KW-1185">Reference proteome</keyword>
<dbReference type="AlphaFoldDB" id="A0AAX4JT81"/>
<dbReference type="Gene3D" id="2.130.10.10">
    <property type="entry name" value="YVTN repeat-like/Quinoprotein amine dehydrogenase"/>
    <property type="match status" value="4"/>
</dbReference>
<keyword evidence="3" id="KW-0677">Repeat</keyword>
<dbReference type="InterPro" id="IPR020472">
    <property type="entry name" value="WD40_PAC1"/>
</dbReference>
<dbReference type="Pfam" id="PF00400">
    <property type="entry name" value="WD40"/>
    <property type="match status" value="9"/>
</dbReference>
<feature type="repeat" description="WD" evidence="5">
    <location>
        <begin position="613"/>
        <end position="654"/>
    </location>
</feature>
<evidence type="ECO:0000256" key="5">
    <source>
        <dbReference type="PROSITE-ProRule" id="PRU00221"/>
    </source>
</evidence>
<name>A0AAX4JT81_9TREE</name>
<evidence type="ECO:0000256" key="3">
    <source>
        <dbReference type="ARBA" id="ARBA00022737"/>
    </source>
</evidence>